<dbReference type="AlphaFoldDB" id="A0A4R5F0H1"/>
<dbReference type="InterPro" id="IPR009915">
    <property type="entry name" value="NnrU_dom"/>
</dbReference>
<evidence type="ECO:0000313" key="8">
    <source>
        <dbReference type="Proteomes" id="UP000294662"/>
    </source>
</evidence>
<feature type="transmembrane region" description="Helical" evidence="5">
    <location>
        <begin position="6"/>
        <end position="26"/>
    </location>
</feature>
<feature type="transmembrane region" description="Helical" evidence="5">
    <location>
        <begin position="75"/>
        <end position="95"/>
    </location>
</feature>
<name>A0A4R5F0H1_9RHOB</name>
<accession>A0A4R5F0H1</accession>
<dbReference type="RefSeq" id="WP_132826843.1">
    <property type="nucleotide sequence ID" value="NZ_SMFP01000001.1"/>
</dbReference>
<keyword evidence="3 5" id="KW-1133">Transmembrane helix</keyword>
<keyword evidence="8" id="KW-1185">Reference proteome</keyword>
<gene>
    <name evidence="7" type="ORF">E1B25_01145</name>
</gene>
<dbReference type="OrthoDB" id="7828645at2"/>
<evidence type="ECO:0000259" key="6">
    <source>
        <dbReference type="Pfam" id="PF07298"/>
    </source>
</evidence>
<dbReference type="Proteomes" id="UP000294662">
    <property type="component" value="Unassembled WGS sequence"/>
</dbReference>
<proteinExistence type="predicted"/>
<feature type="transmembrane region" description="Helical" evidence="5">
    <location>
        <begin position="141"/>
        <end position="161"/>
    </location>
</feature>
<organism evidence="7 8">
    <name type="scientific">Antarcticimicrobium sediminis</name>
    <dbReference type="NCBI Taxonomy" id="2546227"/>
    <lineage>
        <taxon>Bacteria</taxon>
        <taxon>Pseudomonadati</taxon>
        <taxon>Pseudomonadota</taxon>
        <taxon>Alphaproteobacteria</taxon>
        <taxon>Rhodobacterales</taxon>
        <taxon>Paracoccaceae</taxon>
        <taxon>Antarcticimicrobium</taxon>
    </lineage>
</organism>
<evidence type="ECO:0000313" key="7">
    <source>
        <dbReference type="EMBL" id="TDE40853.1"/>
    </source>
</evidence>
<keyword evidence="4 5" id="KW-0472">Membrane</keyword>
<evidence type="ECO:0000256" key="5">
    <source>
        <dbReference type="SAM" id="Phobius"/>
    </source>
</evidence>
<evidence type="ECO:0000256" key="4">
    <source>
        <dbReference type="ARBA" id="ARBA00023136"/>
    </source>
</evidence>
<feature type="transmembrane region" description="Helical" evidence="5">
    <location>
        <begin position="173"/>
        <end position="193"/>
    </location>
</feature>
<dbReference type="EMBL" id="SMFP01000001">
    <property type="protein sequence ID" value="TDE40853.1"/>
    <property type="molecule type" value="Genomic_DNA"/>
</dbReference>
<feature type="domain" description="NnrU" evidence="6">
    <location>
        <begin position="9"/>
        <end position="227"/>
    </location>
</feature>
<feature type="transmembrane region" description="Helical" evidence="5">
    <location>
        <begin position="38"/>
        <end position="63"/>
    </location>
</feature>
<comment type="caution">
    <text evidence="7">The sequence shown here is derived from an EMBL/GenBank/DDBJ whole genome shotgun (WGS) entry which is preliminary data.</text>
</comment>
<evidence type="ECO:0000256" key="2">
    <source>
        <dbReference type="ARBA" id="ARBA00022692"/>
    </source>
</evidence>
<keyword evidence="2 5" id="KW-0812">Transmembrane</keyword>
<reference evidence="7 8" key="1">
    <citation type="submission" date="2019-03" db="EMBL/GenBank/DDBJ databases">
        <authorList>
            <person name="Zhang S."/>
        </authorList>
    </citation>
    <scope>NUCLEOTIDE SEQUENCE [LARGE SCALE GENOMIC DNA]</scope>
    <source>
        <strain evidence="7 8">S4J41</strain>
    </source>
</reference>
<dbReference type="Pfam" id="PF07298">
    <property type="entry name" value="NnrU"/>
    <property type="match status" value="1"/>
</dbReference>
<comment type="subcellular location">
    <subcellularLocation>
        <location evidence="1">Membrane</location>
        <topology evidence="1">Multi-pass membrane protein</topology>
    </subcellularLocation>
</comment>
<sequence>MTGWTDYALALGFFVASHFLPRIGGLRERLIKAVGRRIYFSAYGLLSLALLAWIIAAAAGAPYVEIWPQRPWARLLANLAMPVAVILATCGAGLAQPYTLGGRRTARFDPANPGFAAVSRHPVFLALALWATVHLLPNGDLAHVILFGSFVVMALAAIPAFDAKARGALGPEADSFFASTAILSLAPLLRGAWLRANGRALAIRTALALLLCLALLSLHTAVIGVSPFPA</sequence>
<evidence type="ECO:0000256" key="3">
    <source>
        <dbReference type="ARBA" id="ARBA00022989"/>
    </source>
</evidence>
<protein>
    <submittedName>
        <fullName evidence="7">NnrU family protein</fullName>
    </submittedName>
</protein>
<dbReference type="GO" id="GO:0016020">
    <property type="term" value="C:membrane"/>
    <property type="evidence" value="ECO:0007669"/>
    <property type="project" value="UniProtKB-SubCell"/>
</dbReference>
<evidence type="ECO:0000256" key="1">
    <source>
        <dbReference type="ARBA" id="ARBA00004141"/>
    </source>
</evidence>
<feature type="transmembrane region" description="Helical" evidence="5">
    <location>
        <begin position="205"/>
        <end position="225"/>
    </location>
</feature>